<name>A0A291B9G2_9GAMM</name>
<dbReference type="Proteomes" id="UP000218160">
    <property type="component" value="Chromosome 1"/>
</dbReference>
<dbReference type="EMBL" id="CP020660">
    <property type="protein sequence ID" value="ATF09621.1"/>
    <property type="molecule type" value="Genomic_DNA"/>
</dbReference>
<reference evidence="3" key="1">
    <citation type="submission" date="2017-04" db="EMBL/GenBank/DDBJ databases">
        <title>Genome evolution of the luminous symbionts of deep sea anglerfish.</title>
        <authorList>
            <person name="Hendry T.A."/>
        </authorList>
    </citation>
    <scope>NUCLEOTIDE SEQUENCE [LARGE SCALE GENOMIC DNA]</scope>
</reference>
<evidence type="ECO:0000313" key="3">
    <source>
        <dbReference type="Proteomes" id="UP000218160"/>
    </source>
</evidence>
<evidence type="ECO:0000259" key="1">
    <source>
        <dbReference type="Pfam" id="PF13737"/>
    </source>
</evidence>
<accession>A0A291B9G2</accession>
<gene>
    <name evidence="2" type="ORF">BTN50_1128</name>
</gene>
<keyword evidence="3" id="KW-1185">Reference proteome</keyword>
<dbReference type="Pfam" id="PF13737">
    <property type="entry name" value="DDE_Tnp_1_5"/>
    <property type="match status" value="1"/>
</dbReference>
<sequence>MIKCVFSMPLRSLQKFINPVLKFAPLSLLYLDYSSISKQAK</sequence>
<proteinExistence type="predicted"/>
<dbReference type="KEGG" id="elux:BTN50_1128"/>
<evidence type="ECO:0000313" key="2">
    <source>
        <dbReference type="EMBL" id="ATF09621.1"/>
    </source>
</evidence>
<protein>
    <recommendedName>
        <fullName evidence="1">Transposase DDE domain-containing protein</fullName>
    </recommendedName>
</protein>
<organism evidence="2 3">
    <name type="scientific">Candidatus Enterovibrio altilux</name>
    <dbReference type="NCBI Taxonomy" id="1927128"/>
    <lineage>
        <taxon>Bacteria</taxon>
        <taxon>Pseudomonadati</taxon>
        <taxon>Pseudomonadota</taxon>
        <taxon>Gammaproteobacteria</taxon>
        <taxon>Vibrionales</taxon>
        <taxon>Vibrionaceae</taxon>
        <taxon>Enterovibrio</taxon>
    </lineage>
</organism>
<dbReference type="InterPro" id="IPR025668">
    <property type="entry name" value="Tnp_DDE_dom"/>
</dbReference>
<feature type="domain" description="Transposase DDE" evidence="1">
    <location>
        <begin position="1"/>
        <end position="40"/>
    </location>
</feature>
<dbReference type="AlphaFoldDB" id="A0A291B9G2"/>